<dbReference type="PANTHER" id="PTHR33705">
    <property type="entry name" value="PHOSPHOCARRIER PROTEIN HPR"/>
    <property type="match status" value="1"/>
</dbReference>
<evidence type="ECO:0000256" key="5">
    <source>
        <dbReference type="ARBA" id="ARBA00033055"/>
    </source>
</evidence>
<feature type="domain" description="HPr" evidence="6">
    <location>
        <begin position="1"/>
        <end position="85"/>
    </location>
</feature>
<dbReference type="SUPFAM" id="SSF55594">
    <property type="entry name" value="HPr-like"/>
    <property type="match status" value="1"/>
</dbReference>
<dbReference type="InterPro" id="IPR050399">
    <property type="entry name" value="HPr"/>
</dbReference>
<dbReference type="NCBIfam" id="TIGR01003">
    <property type="entry name" value="PTS_HPr_family"/>
    <property type="match status" value="1"/>
</dbReference>
<evidence type="ECO:0000256" key="1">
    <source>
        <dbReference type="ARBA" id="ARBA00003681"/>
    </source>
</evidence>
<keyword evidence="4" id="KW-0762">Sugar transport</keyword>
<keyword evidence="7" id="KW-0808">Transferase</keyword>
<name>J3YSA0_9ENTR</name>
<dbReference type="PATRIC" id="fig|1199245.3.peg.828"/>
<organism evidence="7 8">
    <name type="scientific">secondary endosymbiont of Ctenarytaina eucalypti</name>
    <dbReference type="NCBI Taxonomy" id="1199245"/>
    <lineage>
        <taxon>Bacteria</taxon>
        <taxon>Pseudomonadati</taxon>
        <taxon>Pseudomonadota</taxon>
        <taxon>Gammaproteobacteria</taxon>
        <taxon>Enterobacterales</taxon>
        <taxon>Enterobacteriaceae</taxon>
        <taxon>aphid secondary symbionts</taxon>
    </lineage>
</organism>
<dbReference type="STRING" id="1199245.A359_07090"/>
<comment type="function">
    <text evidence="1">General (non sugar-specific) component of the phosphoenolpyruvate-dependent sugar phosphotransferase system (sugar PTS). This major carbohydrate active-transport system catalyzes the phosphorylation of incoming sugar substrates concomitantly with their translocation across the cell membrane. The phosphoryl group from phosphoenolpyruvate (PEP) is transferred to the phosphoryl carrier protein HPr by enzyme I. Phospho-HPr then transfers it to the PTS EIIA domain.</text>
</comment>
<dbReference type="EMBL" id="CP003546">
    <property type="protein sequence ID" value="AFP85083.1"/>
    <property type="molecule type" value="Genomic_DNA"/>
</dbReference>
<keyword evidence="3" id="KW-0813">Transport</keyword>
<evidence type="ECO:0000313" key="8">
    <source>
        <dbReference type="Proteomes" id="UP000003936"/>
    </source>
</evidence>
<reference evidence="7 8" key="1">
    <citation type="journal article" date="2012" name="Mol. Biol. Evol.">
        <title>Genome reduction and co-evolution between the primary and secondary bacterial symbionts of psyllids.</title>
        <authorList>
            <person name="Sloan D.B."/>
            <person name="Moran N.A."/>
        </authorList>
    </citation>
    <scope>NUCLEOTIDE SEQUENCE [LARGE SCALE GENOMIC DNA]</scope>
    <source>
        <strain evidence="7">Ceuc_S</strain>
    </source>
</reference>
<dbReference type="PROSITE" id="PS00369">
    <property type="entry name" value="PTS_HPR_HIS"/>
    <property type="match status" value="1"/>
</dbReference>
<proteinExistence type="predicted"/>
<dbReference type="PROSITE" id="PS51350">
    <property type="entry name" value="PTS_HPR_DOM"/>
    <property type="match status" value="1"/>
</dbReference>
<dbReference type="InterPro" id="IPR035895">
    <property type="entry name" value="HPr-like_sf"/>
</dbReference>
<dbReference type="AlphaFoldDB" id="J3YSA0"/>
<evidence type="ECO:0000259" key="6">
    <source>
        <dbReference type="PROSITE" id="PS51350"/>
    </source>
</evidence>
<dbReference type="HOGENOM" id="CLU_136230_2_3_6"/>
<dbReference type="OrthoDB" id="9809047at2"/>
<gene>
    <name evidence="7" type="ORF">A359_07090</name>
</gene>
<dbReference type="PRINTS" id="PR00107">
    <property type="entry name" value="PHOSPHOCPHPR"/>
</dbReference>
<dbReference type="NCBIfam" id="NF008104">
    <property type="entry name" value="PRK10850.1"/>
    <property type="match status" value="1"/>
</dbReference>
<evidence type="ECO:0000256" key="4">
    <source>
        <dbReference type="ARBA" id="ARBA00022597"/>
    </source>
</evidence>
<dbReference type="PANTHER" id="PTHR33705:SF1">
    <property type="entry name" value="PHOSPHOCARRIER PROTEIN HPR"/>
    <property type="match status" value="1"/>
</dbReference>
<dbReference type="Gene3D" id="3.30.1340.10">
    <property type="entry name" value="HPr-like"/>
    <property type="match status" value="1"/>
</dbReference>
<dbReference type="InterPro" id="IPR001020">
    <property type="entry name" value="PTS_HPr_His_P_site"/>
</dbReference>
<dbReference type="Proteomes" id="UP000003936">
    <property type="component" value="Chromosome"/>
</dbReference>
<dbReference type="CDD" id="cd00367">
    <property type="entry name" value="PTS-HPr_like"/>
    <property type="match status" value="1"/>
</dbReference>
<protein>
    <recommendedName>
        <fullName evidence="2">Phosphocarrier protein HPr</fullName>
    </recommendedName>
    <alternativeName>
        <fullName evidence="5">Histidine-containing protein</fullName>
    </alternativeName>
</protein>
<evidence type="ECO:0000313" key="7">
    <source>
        <dbReference type="EMBL" id="AFP85083.1"/>
    </source>
</evidence>
<dbReference type="GO" id="GO:0016740">
    <property type="term" value="F:transferase activity"/>
    <property type="evidence" value="ECO:0007669"/>
    <property type="project" value="UniProtKB-KW"/>
</dbReference>
<dbReference type="KEGG" id="sect:A359_07090"/>
<sequence>MYQQKVTITTPNGLHTRPTAKFVKEAKKFSSEITVTSNGKSANAKSLFKLQTLSLTQGACIAILAEGEDEQKAVEHLVKLMPELE</sequence>
<dbReference type="RefSeq" id="WP_014888380.1">
    <property type="nucleotide sequence ID" value="NC_018419.1"/>
</dbReference>
<accession>J3YSA0</accession>
<keyword evidence="8" id="KW-1185">Reference proteome</keyword>
<dbReference type="InterPro" id="IPR000032">
    <property type="entry name" value="HPr-like"/>
</dbReference>
<dbReference type="Pfam" id="PF00381">
    <property type="entry name" value="PTS-HPr"/>
    <property type="match status" value="1"/>
</dbReference>
<evidence type="ECO:0000256" key="2">
    <source>
        <dbReference type="ARBA" id="ARBA00020422"/>
    </source>
</evidence>
<evidence type="ECO:0000256" key="3">
    <source>
        <dbReference type="ARBA" id="ARBA00022448"/>
    </source>
</evidence>